<organism evidence="1 2">
    <name type="scientific">Streptomyces griseoruber</name>
    <dbReference type="NCBI Taxonomy" id="1943"/>
    <lineage>
        <taxon>Bacteria</taxon>
        <taxon>Bacillati</taxon>
        <taxon>Actinomycetota</taxon>
        <taxon>Actinomycetes</taxon>
        <taxon>Kitasatosporales</taxon>
        <taxon>Streptomycetaceae</taxon>
        <taxon>Streptomyces</taxon>
    </lineage>
</organism>
<dbReference type="EMBL" id="LMWW01000053">
    <property type="protein sequence ID" value="KUN78350.1"/>
    <property type="molecule type" value="Genomic_DNA"/>
</dbReference>
<dbReference type="AlphaFoldDB" id="A0A101SQE8"/>
<sequence length="104" mass="11181">MPELRCEAVRWVDDEPFPGIVEVRFIDATGHCWSLIDKCAIFAQLGELTPASTYPVEVTVACVVQGVGVGAVGDEIVTVSTSPDSVATLDGQNTFTVRRSQLLQ</sequence>
<gene>
    <name evidence="1" type="ORF">AQJ64_30630</name>
</gene>
<evidence type="ECO:0000313" key="1">
    <source>
        <dbReference type="EMBL" id="KUN78350.1"/>
    </source>
</evidence>
<protein>
    <submittedName>
        <fullName evidence="1">Uncharacterized protein</fullName>
    </submittedName>
</protein>
<evidence type="ECO:0000313" key="2">
    <source>
        <dbReference type="Proteomes" id="UP000052982"/>
    </source>
</evidence>
<proteinExistence type="predicted"/>
<reference evidence="1 2" key="1">
    <citation type="submission" date="2015-10" db="EMBL/GenBank/DDBJ databases">
        <title>Draft genome sequence of Streptomyces griseoruber DSM 40281, type strain for the species Streptomyces griseoruber.</title>
        <authorList>
            <person name="Ruckert C."/>
            <person name="Winkler A."/>
            <person name="Kalinowski J."/>
            <person name="Kampfer P."/>
            <person name="Glaeser S."/>
        </authorList>
    </citation>
    <scope>NUCLEOTIDE SEQUENCE [LARGE SCALE GENOMIC DNA]</scope>
    <source>
        <strain evidence="1 2">DSM 40281</strain>
    </source>
</reference>
<dbReference type="Proteomes" id="UP000052982">
    <property type="component" value="Unassembled WGS sequence"/>
</dbReference>
<accession>A0A101SQE8</accession>
<dbReference type="OrthoDB" id="4567081at2"/>
<dbReference type="RefSeq" id="WP_055634403.1">
    <property type="nucleotide sequence ID" value="NZ_JBIRTR010000009.1"/>
</dbReference>
<keyword evidence="2" id="KW-1185">Reference proteome</keyword>
<name>A0A101SQE8_9ACTN</name>
<comment type="caution">
    <text evidence="1">The sequence shown here is derived from an EMBL/GenBank/DDBJ whole genome shotgun (WGS) entry which is preliminary data.</text>
</comment>